<accession>A0A0A7CPE7</accession>
<reference evidence="2" key="1">
    <citation type="journal article" date="2014" name="Genome Biol. Evol.">
        <title>The secreted proteins of Achlya hypogyna and Thraustotheca clavata identify the ancestral oomycete secretome and reveal gene acquisitions by horizontal gene transfer.</title>
        <authorList>
            <person name="Misner I."/>
            <person name="Blouin N."/>
            <person name="Leonard G."/>
            <person name="Richards T.A."/>
            <person name="Lane C.E."/>
        </authorList>
    </citation>
    <scope>NUCLEOTIDE SEQUENCE</scope>
    <source>
        <strain evidence="2">ATCC 48635</strain>
    </source>
</reference>
<dbReference type="AlphaFoldDB" id="A0A0A7CPE7"/>
<feature type="signal peptide" evidence="1">
    <location>
        <begin position="1"/>
        <end position="39"/>
    </location>
</feature>
<evidence type="ECO:0000313" key="2">
    <source>
        <dbReference type="EMBL" id="AIG56360.1"/>
    </source>
</evidence>
<keyword evidence="1" id="KW-0732">Signal</keyword>
<name>A0A0A7CPE7_ACHHY</name>
<feature type="non-terminal residue" evidence="2">
    <location>
        <position position="92"/>
    </location>
</feature>
<dbReference type="EMBL" id="KM038899">
    <property type="protein sequence ID" value="AIG56360.1"/>
    <property type="molecule type" value="Genomic_DNA"/>
</dbReference>
<evidence type="ECO:0000256" key="1">
    <source>
        <dbReference type="SAM" id="SignalP"/>
    </source>
</evidence>
<organism evidence="2">
    <name type="scientific">Achlya hypogyna</name>
    <name type="common">Oomycete</name>
    <name type="synonym">Protoachlya hypogyna</name>
    <dbReference type="NCBI Taxonomy" id="1202772"/>
    <lineage>
        <taxon>Eukaryota</taxon>
        <taxon>Sar</taxon>
        <taxon>Stramenopiles</taxon>
        <taxon>Oomycota</taxon>
        <taxon>Saprolegniomycetes</taxon>
        <taxon>Saprolegniales</taxon>
        <taxon>Achlyaceae</taxon>
        <taxon>Achlya</taxon>
    </lineage>
</organism>
<sequence length="92" mass="10326">MHEIVNWPHRHSAHWSPNFTMRVASILLPLGLMVQVATAVCPYAKYNSTYTVDYCNPGDILCVVDNACKPLLSYTSKDIVLDDTNTKTLKLT</sequence>
<proteinExistence type="predicted"/>
<protein>
    <submittedName>
        <fullName evidence="2">Secreted protein</fullName>
    </submittedName>
</protein>
<feature type="chain" id="PRO_5002037148" evidence="1">
    <location>
        <begin position="40"/>
        <end position="92"/>
    </location>
</feature>